<evidence type="ECO:0000313" key="2">
    <source>
        <dbReference type="Proteomes" id="UP001458946"/>
    </source>
</evidence>
<evidence type="ECO:0000313" key="1">
    <source>
        <dbReference type="EMBL" id="GAA5503729.1"/>
    </source>
</evidence>
<accession>A0ABP9VER0</accession>
<name>A0ABP9VER0_9DEIO</name>
<gene>
    <name evidence="1" type="ORF">Dxin01_03490</name>
</gene>
<organism evidence="1 2">
    <name type="scientific">Deinococcus xinjiangensis</name>
    <dbReference type="NCBI Taxonomy" id="457454"/>
    <lineage>
        <taxon>Bacteria</taxon>
        <taxon>Thermotogati</taxon>
        <taxon>Deinococcota</taxon>
        <taxon>Deinococci</taxon>
        <taxon>Deinococcales</taxon>
        <taxon>Deinococcaceae</taxon>
        <taxon>Deinococcus</taxon>
    </lineage>
</organism>
<proteinExistence type="predicted"/>
<sequence>MPQDKRSACFHATQNKELPLARKFKRSRNVPPNELKACYRVSPFFASGGPVYFEPQSRTISDQQAAKNSVSSPVTEPVFWAQQTQQKPLNAALFLTGFAPGFLRRPCVQESQIRRTGERLEAKKNALLDGISSNLVNHRFTFWSSRDRIYTSPFSSHFLQAESPSKASLFQAFCSFKTPPYILENITFSEDVFRQFRRPFGIAYPTRKRGRNGQLDLASLLHFTCNSQCPSRDEASAPRIQVSFEPKATLTACLETAECAEMVLVGRPA</sequence>
<keyword evidence="2" id="KW-1185">Reference proteome</keyword>
<reference evidence="1 2" key="1">
    <citation type="submission" date="2024-02" db="EMBL/GenBank/DDBJ databases">
        <title>Deinococcus xinjiangensis NBRC 107630.</title>
        <authorList>
            <person name="Ichikawa N."/>
            <person name="Katano-Makiyama Y."/>
            <person name="Hidaka K."/>
        </authorList>
    </citation>
    <scope>NUCLEOTIDE SEQUENCE [LARGE SCALE GENOMIC DNA]</scope>
    <source>
        <strain evidence="1 2">NBRC 107630</strain>
    </source>
</reference>
<comment type="caution">
    <text evidence="1">The sequence shown here is derived from an EMBL/GenBank/DDBJ whole genome shotgun (WGS) entry which is preliminary data.</text>
</comment>
<protein>
    <submittedName>
        <fullName evidence="1">Uncharacterized protein</fullName>
    </submittedName>
</protein>
<dbReference type="Proteomes" id="UP001458946">
    <property type="component" value="Unassembled WGS sequence"/>
</dbReference>
<dbReference type="EMBL" id="BAABRN010000063">
    <property type="protein sequence ID" value="GAA5503729.1"/>
    <property type="molecule type" value="Genomic_DNA"/>
</dbReference>